<dbReference type="RefSeq" id="WP_130187197.1">
    <property type="nucleotide sequence ID" value="NZ_CP035913.1"/>
</dbReference>
<name>A0A4P6KYQ4_9BURK</name>
<organism evidence="1 2">
    <name type="scientific">Pseudoduganella lutea</name>
    <dbReference type="NCBI Taxonomy" id="321985"/>
    <lineage>
        <taxon>Bacteria</taxon>
        <taxon>Pseudomonadati</taxon>
        <taxon>Pseudomonadota</taxon>
        <taxon>Betaproteobacteria</taxon>
        <taxon>Burkholderiales</taxon>
        <taxon>Oxalobacteraceae</taxon>
        <taxon>Telluria group</taxon>
        <taxon>Pseudoduganella</taxon>
    </lineage>
</organism>
<dbReference type="OrthoDB" id="8745635at2"/>
<gene>
    <name evidence="1" type="ORF">EWM63_14730</name>
</gene>
<evidence type="ECO:0000313" key="1">
    <source>
        <dbReference type="EMBL" id="QBE64077.1"/>
    </source>
</evidence>
<proteinExistence type="predicted"/>
<sequence length="260" mass="27306">MSGLTTAARAALGAPGVDNVDGQVHLLVPVVNVGDTALSALEVHGVKLGGAVRLGPVAFPVVLGMLERCSAASFTVCFAAGGLAPGRRYLLTLAVRYAVGGVVHGLQLNRYVRIPAPTPRMAAPLHARVTTVLAQNTWRYTLHNDEAPDSGLYIASLALMISAPVMITGTPPGWRGETDGISYVFWRAADYLLPYPHHVMPGHELSGFRLNSPHTSSQASAAAISSWNHGLDAIGPVLTADVDACYVPTPYRGASEPGRK</sequence>
<reference evidence="1 2" key="1">
    <citation type="submission" date="2019-02" db="EMBL/GenBank/DDBJ databases">
        <title>Draft Genome Sequences of Six Type Strains of the Genus Massilia.</title>
        <authorList>
            <person name="Miess H."/>
            <person name="Frediansyhah A."/>
            <person name="Gross H."/>
        </authorList>
    </citation>
    <scope>NUCLEOTIDE SEQUENCE [LARGE SCALE GENOMIC DNA]</scope>
    <source>
        <strain evidence="1 2">DSM 17473</strain>
    </source>
</reference>
<protein>
    <submittedName>
        <fullName evidence="1">Uncharacterized protein</fullName>
    </submittedName>
</protein>
<dbReference type="Proteomes" id="UP000290637">
    <property type="component" value="Chromosome"/>
</dbReference>
<keyword evidence="2" id="KW-1185">Reference proteome</keyword>
<dbReference type="AlphaFoldDB" id="A0A4P6KYQ4"/>
<accession>A0A4P6KYQ4</accession>
<evidence type="ECO:0000313" key="2">
    <source>
        <dbReference type="Proteomes" id="UP000290637"/>
    </source>
</evidence>
<dbReference type="EMBL" id="CP035913">
    <property type="protein sequence ID" value="QBE64077.1"/>
    <property type="molecule type" value="Genomic_DNA"/>
</dbReference>
<dbReference type="KEGG" id="plue:EWM63_14730"/>